<organism evidence="8 9">
    <name type="scientific">Trypanosoma theileri</name>
    <dbReference type="NCBI Taxonomy" id="67003"/>
    <lineage>
        <taxon>Eukaryota</taxon>
        <taxon>Discoba</taxon>
        <taxon>Euglenozoa</taxon>
        <taxon>Kinetoplastea</taxon>
        <taxon>Metakinetoplastina</taxon>
        <taxon>Trypanosomatida</taxon>
        <taxon>Trypanosomatidae</taxon>
        <taxon>Trypanosoma</taxon>
    </lineage>
</organism>
<dbReference type="PROSITE" id="PS50011">
    <property type="entry name" value="PROTEIN_KINASE_DOM"/>
    <property type="match status" value="1"/>
</dbReference>
<dbReference type="Pfam" id="PF00069">
    <property type="entry name" value="Pkinase"/>
    <property type="match status" value="1"/>
</dbReference>
<feature type="transmembrane region" description="Helical" evidence="6">
    <location>
        <begin position="250"/>
        <end position="271"/>
    </location>
</feature>
<accession>A0A1X0NQH7</accession>
<feature type="compositionally biased region" description="Low complexity" evidence="5">
    <location>
        <begin position="207"/>
        <end position="216"/>
    </location>
</feature>
<dbReference type="EMBL" id="NBCO01000028">
    <property type="protein sequence ID" value="ORC86439.1"/>
    <property type="molecule type" value="Genomic_DNA"/>
</dbReference>
<gene>
    <name evidence="8" type="ORF">TM35_000281550</name>
</gene>
<evidence type="ECO:0000256" key="3">
    <source>
        <dbReference type="ARBA" id="ARBA00022777"/>
    </source>
</evidence>
<proteinExistence type="predicted"/>
<dbReference type="GO" id="GO:0004672">
    <property type="term" value="F:protein kinase activity"/>
    <property type="evidence" value="ECO:0007669"/>
    <property type="project" value="InterPro"/>
</dbReference>
<evidence type="ECO:0000256" key="4">
    <source>
        <dbReference type="ARBA" id="ARBA00022840"/>
    </source>
</evidence>
<feature type="compositionally biased region" description="Acidic residues" evidence="5">
    <location>
        <begin position="217"/>
        <end position="229"/>
    </location>
</feature>
<feature type="region of interest" description="Disordered" evidence="5">
    <location>
        <begin position="1095"/>
        <end position="1123"/>
    </location>
</feature>
<feature type="transmembrane region" description="Helical" evidence="6">
    <location>
        <begin position="635"/>
        <end position="659"/>
    </location>
</feature>
<keyword evidence="3 8" id="KW-0418">Kinase</keyword>
<feature type="transmembrane region" description="Helical" evidence="6">
    <location>
        <begin position="295"/>
        <end position="314"/>
    </location>
</feature>
<dbReference type="Proteomes" id="UP000192257">
    <property type="component" value="Unassembled WGS sequence"/>
</dbReference>
<dbReference type="PANTHER" id="PTHR48016:SF47">
    <property type="entry name" value="PROTEIN KINASE DOMAIN-CONTAINING PROTEIN"/>
    <property type="match status" value="1"/>
</dbReference>
<feature type="compositionally biased region" description="Low complexity" evidence="5">
    <location>
        <begin position="1393"/>
        <end position="1402"/>
    </location>
</feature>
<keyword evidence="9" id="KW-1185">Reference proteome</keyword>
<dbReference type="GO" id="GO:0005524">
    <property type="term" value="F:ATP binding"/>
    <property type="evidence" value="ECO:0007669"/>
    <property type="project" value="UniProtKB-KW"/>
</dbReference>
<evidence type="ECO:0000313" key="8">
    <source>
        <dbReference type="EMBL" id="ORC86439.1"/>
    </source>
</evidence>
<dbReference type="SUPFAM" id="SSF56112">
    <property type="entry name" value="Protein kinase-like (PK-like)"/>
    <property type="match status" value="1"/>
</dbReference>
<reference evidence="8 9" key="1">
    <citation type="submission" date="2017-03" db="EMBL/GenBank/DDBJ databases">
        <title>An alternative strategy for trypanosome survival in the mammalian bloodstream revealed through genome and transcriptome analysis of the ubiquitous bovine parasite Trypanosoma (Megatrypanum) theileri.</title>
        <authorList>
            <person name="Kelly S."/>
            <person name="Ivens A."/>
            <person name="Mott A."/>
            <person name="O'Neill E."/>
            <person name="Emms D."/>
            <person name="Macleod O."/>
            <person name="Voorheis P."/>
            <person name="Matthews J."/>
            <person name="Matthews K."/>
            <person name="Carrington M."/>
        </authorList>
    </citation>
    <scope>NUCLEOTIDE SEQUENCE [LARGE SCALE GENOMIC DNA]</scope>
    <source>
        <strain evidence="8">Edinburgh</strain>
    </source>
</reference>
<evidence type="ECO:0000256" key="2">
    <source>
        <dbReference type="ARBA" id="ARBA00022741"/>
    </source>
</evidence>
<dbReference type="Gene3D" id="1.10.510.10">
    <property type="entry name" value="Transferase(Phosphotransferase) domain 1"/>
    <property type="match status" value="1"/>
</dbReference>
<dbReference type="InterPro" id="IPR000719">
    <property type="entry name" value="Prot_kinase_dom"/>
</dbReference>
<dbReference type="RefSeq" id="XP_028880505.1">
    <property type="nucleotide sequence ID" value="XM_029028186.1"/>
</dbReference>
<keyword evidence="1" id="KW-0808">Transferase</keyword>
<dbReference type="Gene3D" id="3.30.200.20">
    <property type="entry name" value="Phosphorylase Kinase, domain 1"/>
    <property type="match status" value="1"/>
</dbReference>
<sequence length="1475" mass="165188">MRKRKCQPQPQREQEQQHDIGNAYIENDGEAPLCFSGGVSTHTIKGASLNAGNTSISSVVWAHRNKRRSIRGEEDQTMMDSKCANSTSWYLPMEMEDMSHNKSIPSQTPLLYESGNQGKYDPAGSSVISFKGIPLVKERDLSDIQISFPENDLNSPPYCTDKSSGSKIITSPFVSGPIQRSNSLYSKPQDEEEEEDEKETEKEKYKQQQQEQQQQQQDEEGEEEEDEEEEGKRKKRCCYPSRPLPLSYVVLPYSIVLIFVAVFSSVMPYYVTRNSITNSMEDIHRYVQLEISSQILNYFNISSMLGTVIVGLYIKHETQPSPSDDWVPMGFEMTQRLCSMLSFERMWFVKHIYIASPTRNEMAFCARGNHNKHFYTVLKRPGDGALYRFVAIDPSTVTIIDPPLVIAELRNPFTLNYLINNLTITGQLLAEWKQRLLKGDQQHLRLWNIERFLDKSYMYTHPFLEKDGNVAFIKVALDFDQVVKTIFSRLKGTHSKIRVVLLDNNANMKVLATNSESFADSWIHKDAEVNHFSSDQPTSSSSSDDGSDNYYKEDILMKPDLTIWDLKDPLMVSLTKRINLIDVVSKVRNGNHFFLRFPYDQSKATVSISLVESETNESIIMMIAMPPRMFDRFKFSAGVAATVLTITTICVIIIVYGFINICVSRPLRLIAAELRTAARVENNPTPITTTSTSGIATSPAGITIMGTSTTGTTAVVVVEPSGTICTLRSFLNRESSLSDIRMLQKACFSLQNQLAHLRSFLPQGLFQPEPIAREDIASHCASISLADSGMGIERRSKSDGKIATTSTTTTTTTTTTTALAGISRISDFRFSGSMLDERSEHINVFTDVVCSVVSVYFSNIKSIIDHADETASVIVLTSTKYGGCIDTFLPELFLISFRSGRNNHLDKLEATQCASEIYRSLPLAARQYCSIIVDSGTFHFGVCGGTEKKELVLWGRFIGSDLVEIQRRYGIPLAILHSTVPFIRSCMHVLPFASVHMQIPEVSSPVTLYTLIEDFPDTVVWKSIEETYRKGFSHLLQHAYAEARMCFESLAVSPYVTMQLNRCLQSQIAQTNIDAMIEPHTPLLLVNSQQKITSGDRGNTVLSKGSTTSMNNSDEGSTTDEKHDVLHPFSTRCMMDGDMSCSTTSTWRSAPNKTIPHEFWDKDNVRWTRANEPFPEYRRFPVFLGISDTGTLSALKFLPCLALEETGCSDPSELEKAWELSRALYHENIVQILGYGRAKGYICLIMEYVPGGTLRDSVSRYGRSLPLAAIKRFLVSTLCGLEYLHSRGFIHGNVRPECIMVAVEGLYKLRGLTHITSGAASIAALQSRYSFGGSVYCSPEVFATGKRTAASDIYALGVLLLELIINQTPWQWTDRALARMSTIPTGNDEHNTQQQQQQQQQQGKKLRTELLSVLSDFERMRAAVHHGDVALQEVPSDCDPLLREVLNGCLASEPADRRTASQLLVLLTNGDPLSV</sequence>
<keyword evidence="4" id="KW-0067">ATP-binding</keyword>
<evidence type="ECO:0000256" key="1">
    <source>
        <dbReference type="ARBA" id="ARBA00022679"/>
    </source>
</evidence>
<protein>
    <submittedName>
        <fullName evidence="8">Protein kinase</fullName>
    </submittedName>
</protein>
<keyword evidence="6" id="KW-0812">Transmembrane</keyword>
<feature type="region of interest" description="Disordered" evidence="5">
    <location>
        <begin position="1"/>
        <end position="21"/>
    </location>
</feature>
<keyword evidence="6" id="KW-1133">Transmembrane helix</keyword>
<evidence type="ECO:0000256" key="6">
    <source>
        <dbReference type="SAM" id="Phobius"/>
    </source>
</evidence>
<dbReference type="InterPro" id="IPR011009">
    <property type="entry name" value="Kinase-like_dom_sf"/>
</dbReference>
<name>A0A1X0NQH7_9TRYP</name>
<evidence type="ECO:0000259" key="7">
    <source>
        <dbReference type="PROSITE" id="PS50011"/>
    </source>
</evidence>
<comment type="caution">
    <text evidence="8">The sequence shown here is derived from an EMBL/GenBank/DDBJ whole genome shotgun (WGS) entry which is preliminary data.</text>
</comment>
<feature type="domain" description="Protein kinase" evidence="7">
    <location>
        <begin position="1086"/>
        <end position="1474"/>
    </location>
</feature>
<feature type="region of interest" description="Disordered" evidence="5">
    <location>
        <begin position="147"/>
        <end position="235"/>
    </location>
</feature>
<feature type="compositionally biased region" description="Polar residues" evidence="5">
    <location>
        <begin position="161"/>
        <end position="186"/>
    </location>
</feature>
<dbReference type="OrthoDB" id="4062651at2759"/>
<dbReference type="GeneID" id="39987966"/>
<dbReference type="VEuPathDB" id="TriTrypDB:TM35_000281550"/>
<dbReference type="PANTHER" id="PTHR48016">
    <property type="entry name" value="MAP KINASE KINASE KINASE SSK2-RELATED-RELATED"/>
    <property type="match status" value="1"/>
</dbReference>
<feature type="compositionally biased region" description="Polar residues" evidence="5">
    <location>
        <begin position="1095"/>
        <end position="1116"/>
    </location>
</feature>
<evidence type="ECO:0000256" key="5">
    <source>
        <dbReference type="SAM" id="MobiDB-lite"/>
    </source>
</evidence>
<feature type="region of interest" description="Disordered" evidence="5">
    <location>
        <begin position="1383"/>
        <end position="1402"/>
    </location>
</feature>
<keyword evidence="6" id="KW-0472">Membrane</keyword>
<keyword evidence="2" id="KW-0547">Nucleotide-binding</keyword>
<evidence type="ECO:0000313" key="9">
    <source>
        <dbReference type="Proteomes" id="UP000192257"/>
    </source>
</evidence>
<dbReference type="InterPro" id="IPR050538">
    <property type="entry name" value="MAP_kinase_kinase_kinase"/>
</dbReference>